<dbReference type="AlphaFoldDB" id="A0A5P1E6U8"/>
<evidence type="ECO:0000313" key="2">
    <source>
        <dbReference type="Proteomes" id="UP000243459"/>
    </source>
</evidence>
<sequence length="125" mass="12974">MVLASGRMHRCSVQIATKEPSTLTHLDREAEAGPSEEEVTKKACQEEARVIAKVGEGYAPSVLESTFAIQFASKMAPSVTSNVLVGIQASSTQPPAEAASSTPTVVMEIAPATSEVISSTPATAQ</sequence>
<accession>A0A5P1E6U8</accession>
<proteinExistence type="predicted"/>
<protein>
    <submittedName>
        <fullName evidence="1">Uncharacterized protein</fullName>
    </submittedName>
</protein>
<organism evidence="1 2">
    <name type="scientific">Asparagus officinalis</name>
    <name type="common">Garden asparagus</name>
    <dbReference type="NCBI Taxonomy" id="4686"/>
    <lineage>
        <taxon>Eukaryota</taxon>
        <taxon>Viridiplantae</taxon>
        <taxon>Streptophyta</taxon>
        <taxon>Embryophyta</taxon>
        <taxon>Tracheophyta</taxon>
        <taxon>Spermatophyta</taxon>
        <taxon>Magnoliopsida</taxon>
        <taxon>Liliopsida</taxon>
        <taxon>Asparagales</taxon>
        <taxon>Asparagaceae</taxon>
        <taxon>Asparagoideae</taxon>
        <taxon>Asparagus</taxon>
    </lineage>
</organism>
<dbReference type="Gramene" id="ONK58372">
    <property type="protein sequence ID" value="ONK58372"/>
    <property type="gene ID" value="A4U43_C09F11570"/>
</dbReference>
<name>A0A5P1E6U8_ASPOF</name>
<dbReference type="EMBL" id="CM007389">
    <property type="protein sequence ID" value="ONK58372.1"/>
    <property type="molecule type" value="Genomic_DNA"/>
</dbReference>
<dbReference type="Proteomes" id="UP000243459">
    <property type="component" value="Chromosome 9"/>
</dbReference>
<gene>
    <name evidence="1" type="ORF">A4U43_C09F11570</name>
</gene>
<reference evidence="2" key="1">
    <citation type="journal article" date="2017" name="Nat. Commun.">
        <title>The asparagus genome sheds light on the origin and evolution of a young Y chromosome.</title>
        <authorList>
            <person name="Harkess A."/>
            <person name="Zhou J."/>
            <person name="Xu C."/>
            <person name="Bowers J.E."/>
            <person name="Van der Hulst R."/>
            <person name="Ayyampalayam S."/>
            <person name="Mercati F."/>
            <person name="Riccardi P."/>
            <person name="McKain M.R."/>
            <person name="Kakrana A."/>
            <person name="Tang H."/>
            <person name="Ray J."/>
            <person name="Groenendijk J."/>
            <person name="Arikit S."/>
            <person name="Mathioni S.M."/>
            <person name="Nakano M."/>
            <person name="Shan H."/>
            <person name="Telgmann-Rauber A."/>
            <person name="Kanno A."/>
            <person name="Yue Z."/>
            <person name="Chen H."/>
            <person name="Li W."/>
            <person name="Chen Y."/>
            <person name="Xu X."/>
            <person name="Zhang Y."/>
            <person name="Luo S."/>
            <person name="Chen H."/>
            <person name="Gao J."/>
            <person name="Mao Z."/>
            <person name="Pires J.C."/>
            <person name="Luo M."/>
            <person name="Kudrna D."/>
            <person name="Wing R.A."/>
            <person name="Meyers B.C."/>
            <person name="Yi K."/>
            <person name="Kong H."/>
            <person name="Lavrijsen P."/>
            <person name="Sunseri F."/>
            <person name="Falavigna A."/>
            <person name="Ye Y."/>
            <person name="Leebens-Mack J.H."/>
            <person name="Chen G."/>
        </authorList>
    </citation>
    <scope>NUCLEOTIDE SEQUENCE [LARGE SCALE GENOMIC DNA]</scope>
    <source>
        <strain evidence="2">cv. DH0086</strain>
    </source>
</reference>
<evidence type="ECO:0000313" key="1">
    <source>
        <dbReference type="EMBL" id="ONK58372.1"/>
    </source>
</evidence>
<keyword evidence="2" id="KW-1185">Reference proteome</keyword>